<evidence type="ECO:0000313" key="4">
    <source>
        <dbReference type="Proteomes" id="UP000623129"/>
    </source>
</evidence>
<comment type="caution">
    <text evidence="3">The sequence shown here is derived from an EMBL/GenBank/DDBJ whole genome shotgun (WGS) entry which is preliminary data.</text>
</comment>
<feature type="domain" description="BSD" evidence="2">
    <location>
        <begin position="171"/>
        <end position="223"/>
    </location>
</feature>
<dbReference type="SUPFAM" id="SSF140383">
    <property type="entry name" value="BSD domain-like"/>
    <property type="match status" value="1"/>
</dbReference>
<dbReference type="Proteomes" id="UP000623129">
    <property type="component" value="Unassembled WGS sequence"/>
</dbReference>
<name>A0A833R5S4_9POAL</name>
<gene>
    <name evidence="3" type="ORF">FCM35_KLT01474</name>
</gene>
<feature type="compositionally biased region" description="Low complexity" evidence="1">
    <location>
        <begin position="1"/>
        <end position="15"/>
    </location>
</feature>
<evidence type="ECO:0000259" key="2">
    <source>
        <dbReference type="PROSITE" id="PS50858"/>
    </source>
</evidence>
<dbReference type="OrthoDB" id="2021158at2759"/>
<accession>A0A833R5S4</accession>
<dbReference type="SMART" id="SM00751">
    <property type="entry name" value="BSD"/>
    <property type="match status" value="1"/>
</dbReference>
<dbReference type="AlphaFoldDB" id="A0A833R5S4"/>
<dbReference type="InterPro" id="IPR035925">
    <property type="entry name" value="BSD_dom_sf"/>
</dbReference>
<feature type="region of interest" description="Disordered" evidence="1">
    <location>
        <begin position="72"/>
        <end position="91"/>
    </location>
</feature>
<evidence type="ECO:0000256" key="1">
    <source>
        <dbReference type="SAM" id="MobiDB-lite"/>
    </source>
</evidence>
<feature type="compositionally biased region" description="Polar residues" evidence="1">
    <location>
        <begin position="377"/>
        <end position="387"/>
    </location>
</feature>
<sequence>MSWLARSLASSLRLSPFEEEQEPTATSNREPNTESESESESDNSNRTVQEDLSDLTQTLSRQFWGVASLLSTQNANPGSSTSDDHAEIAGSPRIDGIKNDFAEIGNQFKSSISLFSNAKVVTDVSKMATSLLQFGSEEEDIDEEIDEEVVVFVKNLSMHPKTWLDFPEFDAGDSELSEAQEEHILAINHHVPELTDLKNELCPSRMTEGRFWTIYFLLIFPRLDKDKGELLSSPQIMKAREMLLETSHAKLSNQPEKPERKLSDAVVPTVREPSTEEKVILPIHTEENLTHASEAQIIDKTVTEEELTADKSASWFEEEIDEAAPGTGRMDTGQVGQVEVDVSFSDLEEDDDDDFVFKKKEPVTNNGGNGNGTGTGSSPESNKSSDWLQVDDIVVD</sequence>
<evidence type="ECO:0000313" key="3">
    <source>
        <dbReference type="EMBL" id="KAF3333783.1"/>
    </source>
</evidence>
<feature type="region of interest" description="Disordered" evidence="1">
    <location>
        <begin position="250"/>
        <end position="273"/>
    </location>
</feature>
<keyword evidence="4" id="KW-1185">Reference proteome</keyword>
<protein>
    <submittedName>
        <fullName evidence="3">BSD domain</fullName>
    </submittedName>
</protein>
<feature type="region of interest" description="Disordered" evidence="1">
    <location>
        <begin position="1"/>
        <end position="52"/>
    </location>
</feature>
<feature type="region of interest" description="Disordered" evidence="1">
    <location>
        <begin position="346"/>
        <end position="396"/>
    </location>
</feature>
<dbReference type="Gene3D" id="1.10.3970.10">
    <property type="entry name" value="BSD domain"/>
    <property type="match status" value="1"/>
</dbReference>
<dbReference type="PANTHER" id="PTHR31923">
    <property type="entry name" value="BSD DOMAIN-CONTAINING PROTEIN"/>
    <property type="match status" value="1"/>
</dbReference>
<dbReference type="Pfam" id="PF03909">
    <property type="entry name" value="BSD"/>
    <property type="match status" value="1"/>
</dbReference>
<organism evidence="3 4">
    <name type="scientific">Carex littledalei</name>
    <dbReference type="NCBI Taxonomy" id="544730"/>
    <lineage>
        <taxon>Eukaryota</taxon>
        <taxon>Viridiplantae</taxon>
        <taxon>Streptophyta</taxon>
        <taxon>Embryophyta</taxon>
        <taxon>Tracheophyta</taxon>
        <taxon>Spermatophyta</taxon>
        <taxon>Magnoliopsida</taxon>
        <taxon>Liliopsida</taxon>
        <taxon>Poales</taxon>
        <taxon>Cyperaceae</taxon>
        <taxon>Cyperoideae</taxon>
        <taxon>Cariceae</taxon>
        <taxon>Carex</taxon>
        <taxon>Carex subgen. Euthyceras</taxon>
    </lineage>
</organism>
<proteinExistence type="predicted"/>
<dbReference type="EMBL" id="SWLB01000010">
    <property type="protein sequence ID" value="KAF3333783.1"/>
    <property type="molecule type" value="Genomic_DNA"/>
</dbReference>
<dbReference type="InterPro" id="IPR005607">
    <property type="entry name" value="BSD_dom"/>
</dbReference>
<reference evidence="3" key="1">
    <citation type="submission" date="2020-01" db="EMBL/GenBank/DDBJ databases">
        <title>Genome sequence of Kobresia littledalei, the first chromosome-level genome in the family Cyperaceae.</title>
        <authorList>
            <person name="Qu G."/>
        </authorList>
    </citation>
    <scope>NUCLEOTIDE SEQUENCE</scope>
    <source>
        <strain evidence="3">C.B.Clarke</strain>
        <tissue evidence="3">Leaf</tissue>
    </source>
</reference>
<dbReference type="PANTHER" id="PTHR31923:SF4">
    <property type="entry name" value="BSD DOMAIN-CONTAINING PROTEIN"/>
    <property type="match status" value="1"/>
</dbReference>
<dbReference type="PROSITE" id="PS50858">
    <property type="entry name" value="BSD"/>
    <property type="match status" value="1"/>
</dbReference>
<feature type="compositionally biased region" description="Polar residues" evidence="1">
    <location>
        <begin position="72"/>
        <end position="81"/>
    </location>
</feature>